<dbReference type="Gene3D" id="1.10.10.10">
    <property type="entry name" value="Winged helix-like DNA-binding domain superfamily/Winged helix DNA-binding domain"/>
    <property type="match status" value="1"/>
</dbReference>
<dbReference type="GO" id="GO:0043565">
    <property type="term" value="F:sequence-specific DNA binding"/>
    <property type="evidence" value="ECO:0007669"/>
    <property type="project" value="TreeGrafter"/>
</dbReference>
<organism evidence="6 7">
    <name type="scientific">Undibacterium terreum</name>
    <dbReference type="NCBI Taxonomy" id="1224302"/>
    <lineage>
        <taxon>Bacteria</taxon>
        <taxon>Pseudomonadati</taxon>
        <taxon>Pseudomonadota</taxon>
        <taxon>Betaproteobacteria</taxon>
        <taxon>Burkholderiales</taxon>
        <taxon>Oxalobacteraceae</taxon>
        <taxon>Undibacterium</taxon>
    </lineage>
</organism>
<proteinExistence type="inferred from homology"/>
<feature type="domain" description="HTH lysR-type" evidence="5">
    <location>
        <begin position="1"/>
        <end position="59"/>
    </location>
</feature>
<dbReference type="InterPro" id="IPR036388">
    <property type="entry name" value="WH-like_DNA-bd_sf"/>
</dbReference>
<dbReference type="Proteomes" id="UP000637423">
    <property type="component" value="Unassembled WGS sequence"/>
</dbReference>
<dbReference type="CDD" id="cd08476">
    <property type="entry name" value="PBP2_CrgA_like_7"/>
    <property type="match status" value="1"/>
</dbReference>
<comment type="similarity">
    <text evidence="1">Belongs to the LysR transcriptional regulatory family.</text>
</comment>
<evidence type="ECO:0000313" key="7">
    <source>
        <dbReference type="Proteomes" id="UP000637423"/>
    </source>
</evidence>
<evidence type="ECO:0000256" key="1">
    <source>
        <dbReference type="ARBA" id="ARBA00009437"/>
    </source>
</evidence>
<comment type="caution">
    <text evidence="6">The sequence shown here is derived from an EMBL/GenBank/DDBJ whole genome shotgun (WGS) entry which is preliminary data.</text>
</comment>
<keyword evidence="3" id="KW-0238">DNA-binding</keyword>
<dbReference type="SUPFAM" id="SSF53850">
    <property type="entry name" value="Periplasmic binding protein-like II"/>
    <property type="match status" value="1"/>
</dbReference>
<dbReference type="InterPro" id="IPR000847">
    <property type="entry name" value="LysR_HTH_N"/>
</dbReference>
<dbReference type="RefSeq" id="WP_188565042.1">
    <property type="nucleotide sequence ID" value="NZ_BMED01000001.1"/>
</dbReference>
<reference evidence="6" key="2">
    <citation type="submission" date="2020-09" db="EMBL/GenBank/DDBJ databases">
        <authorList>
            <person name="Sun Q."/>
            <person name="Zhou Y."/>
        </authorList>
    </citation>
    <scope>NUCLEOTIDE SEQUENCE</scope>
    <source>
        <strain evidence="6">CGMCC 1.10998</strain>
    </source>
</reference>
<evidence type="ECO:0000256" key="4">
    <source>
        <dbReference type="ARBA" id="ARBA00023163"/>
    </source>
</evidence>
<dbReference type="PROSITE" id="PS50931">
    <property type="entry name" value="HTH_LYSR"/>
    <property type="match status" value="1"/>
</dbReference>
<dbReference type="PANTHER" id="PTHR30537">
    <property type="entry name" value="HTH-TYPE TRANSCRIPTIONAL REGULATOR"/>
    <property type="match status" value="1"/>
</dbReference>
<evidence type="ECO:0000256" key="2">
    <source>
        <dbReference type="ARBA" id="ARBA00023015"/>
    </source>
</evidence>
<dbReference type="SUPFAM" id="SSF46785">
    <property type="entry name" value="Winged helix' DNA-binding domain"/>
    <property type="match status" value="1"/>
</dbReference>
<dbReference type="GO" id="GO:0006351">
    <property type="term" value="P:DNA-templated transcription"/>
    <property type="evidence" value="ECO:0007669"/>
    <property type="project" value="TreeGrafter"/>
</dbReference>
<dbReference type="InterPro" id="IPR005119">
    <property type="entry name" value="LysR_subst-bd"/>
</dbReference>
<dbReference type="AlphaFoldDB" id="A0A916UBR2"/>
<dbReference type="InterPro" id="IPR036390">
    <property type="entry name" value="WH_DNA-bd_sf"/>
</dbReference>
<dbReference type="PANTHER" id="PTHR30537:SF72">
    <property type="entry name" value="LYSR FAMILY TRANSCRIPTIONAL REGULATOR"/>
    <property type="match status" value="1"/>
</dbReference>
<keyword evidence="4" id="KW-0804">Transcription</keyword>
<evidence type="ECO:0000259" key="5">
    <source>
        <dbReference type="PROSITE" id="PS50931"/>
    </source>
</evidence>
<dbReference type="GO" id="GO:0003700">
    <property type="term" value="F:DNA-binding transcription factor activity"/>
    <property type="evidence" value="ECO:0007669"/>
    <property type="project" value="InterPro"/>
</dbReference>
<sequence>MDSLSGISVFVQVAESKSFTEAGRLLGISSSAVGKSIARMEERLSARLFHRSTRTIKLTAEGELFLERCRRILSEIDAAHDEISQAHVAPRGRLRISVPQLTGLLLPILSKFMQRHPEIELDIDLSERIVDVVEEGFDLVIRTGPQKDTRLESRRLCSYRQLLVAAPSYLAKKGTPAHPADLAQHSCLMHKYTSTGVLEKWPLYRDCDGGRDGGTAPICLPETLTSNTIEAVAFMAAEGRGIAFLPEFLAADGLTDGRLRNVLENQVQETVTFWMLWPSSRYTSPKLRVFIDYLSKEMERIERTSSMTVAA</sequence>
<dbReference type="EMBL" id="BMED01000001">
    <property type="protein sequence ID" value="GGC66733.1"/>
    <property type="molecule type" value="Genomic_DNA"/>
</dbReference>
<keyword evidence="2" id="KW-0805">Transcription regulation</keyword>
<keyword evidence="7" id="KW-1185">Reference proteome</keyword>
<accession>A0A916UBR2</accession>
<dbReference type="Pfam" id="PF00126">
    <property type="entry name" value="HTH_1"/>
    <property type="match status" value="1"/>
</dbReference>
<dbReference type="FunFam" id="1.10.10.10:FF:000001">
    <property type="entry name" value="LysR family transcriptional regulator"/>
    <property type="match status" value="1"/>
</dbReference>
<dbReference type="Pfam" id="PF03466">
    <property type="entry name" value="LysR_substrate"/>
    <property type="match status" value="1"/>
</dbReference>
<dbReference type="Gene3D" id="3.40.190.290">
    <property type="match status" value="1"/>
</dbReference>
<gene>
    <name evidence="6" type="ORF">GCM10011396_12230</name>
</gene>
<protein>
    <submittedName>
        <fullName evidence="6">LysR family transcriptional regulator</fullName>
    </submittedName>
</protein>
<evidence type="ECO:0000313" key="6">
    <source>
        <dbReference type="EMBL" id="GGC66733.1"/>
    </source>
</evidence>
<reference evidence="6" key="1">
    <citation type="journal article" date="2014" name="Int. J. Syst. Evol. Microbiol.">
        <title>Complete genome sequence of Corynebacterium casei LMG S-19264T (=DSM 44701T), isolated from a smear-ripened cheese.</title>
        <authorList>
            <consortium name="US DOE Joint Genome Institute (JGI-PGF)"/>
            <person name="Walter F."/>
            <person name="Albersmeier A."/>
            <person name="Kalinowski J."/>
            <person name="Ruckert C."/>
        </authorList>
    </citation>
    <scope>NUCLEOTIDE SEQUENCE</scope>
    <source>
        <strain evidence="6">CGMCC 1.10998</strain>
    </source>
</reference>
<name>A0A916UBR2_9BURK</name>
<dbReference type="InterPro" id="IPR058163">
    <property type="entry name" value="LysR-type_TF_proteobact-type"/>
</dbReference>
<evidence type="ECO:0000256" key="3">
    <source>
        <dbReference type="ARBA" id="ARBA00023125"/>
    </source>
</evidence>